<dbReference type="AlphaFoldDB" id="A0A151X3W6"/>
<evidence type="ECO:0000256" key="2">
    <source>
        <dbReference type="ARBA" id="ARBA00022692"/>
    </source>
</evidence>
<feature type="domain" description="MARVEL" evidence="7">
    <location>
        <begin position="38"/>
        <end position="181"/>
    </location>
</feature>
<evidence type="ECO:0000256" key="6">
    <source>
        <dbReference type="SAM" id="Phobius"/>
    </source>
</evidence>
<dbReference type="InterPro" id="IPR008253">
    <property type="entry name" value="Marvel"/>
</dbReference>
<evidence type="ECO:0000256" key="5">
    <source>
        <dbReference type="PROSITE-ProRule" id="PRU00581"/>
    </source>
</evidence>
<dbReference type="GO" id="GO:0016020">
    <property type="term" value="C:membrane"/>
    <property type="evidence" value="ECO:0007669"/>
    <property type="project" value="UniProtKB-SubCell"/>
</dbReference>
<keyword evidence="2 5" id="KW-0812">Transmembrane</keyword>
<accession>A0A151X3W6</accession>
<evidence type="ECO:0000313" key="8">
    <source>
        <dbReference type="EMBL" id="KYQ55116.1"/>
    </source>
</evidence>
<evidence type="ECO:0000256" key="4">
    <source>
        <dbReference type="ARBA" id="ARBA00023136"/>
    </source>
</evidence>
<evidence type="ECO:0000256" key="1">
    <source>
        <dbReference type="ARBA" id="ARBA00004141"/>
    </source>
</evidence>
<evidence type="ECO:0000256" key="3">
    <source>
        <dbReference type="ARBA" id="ARBA00022989"/>
    </source>
</evidence>
<name>A0A151X3W6_9HYME</name>
<gene>
    <name evidence="8" type="ORF">ALC60_05968</name>
</gene>
<dbReference type="Proteomes" id="UP000075809">
    <property type="component" value="Unassembled WGS sequence"/>
</dbReference>
<organism evidence="8 9">
    <name type="scientific">Mycetomoellerius zeteki</name>
    <dbReference type="NCBI Taxonomy" id="64791"/>
    <lineage>
        <taxon>Eukaryota</taxon>
        <taxon>Metazoa</taxon>
        <taxon>Ecdysozoa</taxon>
        <taxon>Arthropoda</taxon>
        <taxon>Hexapoda</taxon>
        <taxon>Insecta</taxon>
        <taxon>Pterygota</taxon>
        <taxon>Neoptera</taxon>
        <taxon>Endopterygota</taxon>
        <taxon>Hymenoptera</taxon>
        <taxon>Apocrita</taxon>
        <taxon>Aculeata</taxon>
        <taxon>Formicoidea</taxon>
        <taxon>Formicidae</taxon>
        <taxon>Myrmicinae</taxon>
        <taxon>Mycetomoellerius</taxon>
    </lineage>
</organism>
<dbReference type="EMBL" id="KQ982554">
    <property type="protein sequence ID" value="KYQ55116.1"/>
    <property type="molecule type" value="Genomic_DNA"/>
</dbReference>
<reference evidence="8 9" key="1">
    <citation type="submission" date="2015-09" db="EMBL/GenBank/DDBJ databases">
        <title>Trachymyrmex zeteki WGS genome.</title>
        <authorList>
            <person name="Nygaard S."/>
            <person name="Hu H."/>
            <person name="Boomsma J."/>
            <person name="Zhang G."/>
        </authorList>
    </citation>
    <scope>NUCLEOTIDE SEQUENCE [LARGE SCALE GENOMIC DNA]</scope>
    <source>
        <strain evidence="8">Tzet28-1</strain>
        <tissue evidence="8">Whole body</tissue>
    </source>
</reference>
<protein>
    <recommendedName>
        <fullName evidence="7">MARVEL domain-containing protein</fullName>
    </recommendedName>
</protein>
<evidence type="ECO:0000313" key="9">
    <source>
        <dbReference type="Proteomes" id="UP000075809"/>
    </source>
</evidence>
<feature type="transmembrane region" description="Helical" evidence="6">
    <location>
        <begin position="151"/>
        <end position="175"/>
    </location>
</feature>
<feature type="non-terminal residue" evidence="8">
    <location>
        <position position="1"/>
    </location>
</feature>
<feature type="transmembrane region" description="Helical" evidence="6">
    <location>
        <begin position="118"/>
        <end position="145"/>
    </location>
</feature>
<sequence length="184" mass="19784">IGTNNMGPIIRMSSSGTHGAGGVSCCCCRCCTCIHVEFFKSLPGIIKVCETVISGLIQSLLINYGLGYSSSIGSAFEGSLTTASACFLISALLLACYTTSEKSYKLIRASLFETMFNCLACFLYLSSALYLAFATKLFLMIPYYMSPGFDVYPAMTATYILSGIVGLLHGADAYLSYVHYKTGR</sequence>
<keyword evidence="9" id="KW-1185">Reference proteome</keyword>
<keyword evidence="3 6" id="KW-1133">Transmembrane helix</keyword>
<dbReference type="PROSITE" id="PS51225">
    <property type="entry name" value="MARVEL"/>
    <property type="match status" value="1"/>
</dbReference>
<dbReference type="Pfam" id="PF01284">
    <property type="entry name" value="MARVEL"/>
    <property type="match status" value="1"/>
</dbReference>
<feature type="transmembrane region" description="Helical" evidence="6">
    <location>
        <begin position="78"/>
        <end position="97"/>
    </location>
</feature>
<proteinExistence type="predicted"/>
<evidence type="ECO:0000259" key="7">
    <source>
        <dbReference type="PROSITE" id="PS51225"/>
    </source>
</evidence>
<comment type="subcellular location">
    <subcellularLocation>
        <location evidence="1">Membrane</location>
        <topology evidence="1">Multi-pass membrane protein</topology>
    </subcellularLocation>
</comment>
<keyword evidence="4 5" id="KW-0472">Membrane</keyword>